<dbReference type="WBParaSite" id="ACRNAN_scaffold13499.g25916.t1">
    <property type="protein sequence ID" value="ACRNAN_scaffold13499.g25916.t1"/>
    <property type="gene ID" value="ACRNAN_scaffold13499.g25916"/>
</dbReference>
<reference evidence="2" key="1">
    <citation type="submission" date="2022-11" db="UniProtKB">
        <authorList>
            <consortium name="WormBaseParasite"/>
        </authorList>
    </citation>
    <scope>IDENTIFICATION</scope>
</reference>
<name>A0A914CQZ6_9BILA</name>
<keyword evidence="1" id="KW-1185">Reference proteome</keyword>
<dbReference type="Proteomes" id="UP000887540">
    <property type="component" value="Unplaced"/>
</dbReference>
<evidence type="ECO:0000313" key="2">
    <source>
        <dbReference type="WBParaSite" id="ACRNAN_scaffold13499.g25916.t1"/>
    </source>
</evidence>
<organism evidence="1 2">
    <name type="scientific">Acrobeloides nanus</name>
    <dbReference type="NCBI Taxonomy" id="290746"/>
    <lineage>
        <taxon>Eukaryota</taxon>
        <taxon>Metazoa</taxon>
        <taxon>Ecdysozoa</taxon>
        <taxon>Nematoda</taxon>
        <taxon>Chromadorea</taxon>
        <taxon>Rhabditida</taxon>
        <taxon>Tylenchina</taxon>
        <taxon>Cephalobomorpha</taxon>
        <taxon>Cephaloboidea</taxon>
        <taxon>Cephalobidae</taxon>
        <taxon>Acrobeloides</taxon>
    </lineage>
</organism>
<protein>
    <submittedName>
        <fullName evidence="2">Uncharacterized protein</fullName>
    </submittedName>
</protein>
<dbReference type="AlphaFoldDB" id="A0A914CQZ6"/>
<sequence>MGYPCIVDGQGRSWYPNSPWLFDSYYLRASCDRGACATYIFQDNSKRTCSIPVGYGLTNGTATRSYLSQFSDCVSPIVNPIDSTYSACGYINVRSISCHLFPCTKPIGCPFAV</sequence>
<proteinExistence type="predicted"/>
<evidence type="ECO:0000313" key="1">
    <source>
        <dbReference type="Proteomes" id="UP000887540"/>
    </source>
</evidence>
<accession>A0A914CQZ6</accession>